<protein>
    <submittedName>
        <fullName evidence="2">Enoyl-CoA hydratase</fullName>
        <ecNumber evidence="2">4.2.1.17</ecNumber>
    </submittedName>
</protein>
<dbReference type="CDD" id="cd06558">
    <property type="entry name" value="crotonase-like"/>
    <property type="match status" value="1"/>
</dbReference>
<comment type="similarity">
    <text evidence="1">Belongs to the enoyl-CoA hydratase/isomerase family.</text>
</comment>
<dbReference type="GO" id="GO:0004300">
    <property type="term" value="F:enoyl-CoA hydratase activity"/>
    <property type="evidence" value="ECO:0007669"/>
    <property type="project" value="UniProtKB-EC"/>
</dbReference>
<dbReference type="InterPro" id="IPR051683">
    <property type="entry name" value="Enoyl-CoA_Hydratase/Isomerase"/>
</dbReference>
<organism evidence="2">
    <name type="scientific">hydrothermal vent metagenome</name>
    <dbReference type="NCBI Taxonomy" id="652676"/>
    <lineage>
        <taxon>unclassified sequences</taxon>
        <taxon>metagenomes</taxon>
        <taxon>ecological metagenomes</taxon>
    </lineage>
</organism>
<evidence type="ECO:0000313" key="2">
    <source>
        <dbReference type="EMBL" id="VAW08964.1"/>
    </source>
</evidence>
<keyword evidence="2" id="KW-0456">Lyase</keyword>
<dbReference type="PANTHER" id="PTHR42964:SF1">
    <property type="entry name" value="POLYKETIDE BIOSYNTHESIS ENOYL-COA HYDRATASE PKSH-RELATED"/>
    <property type="match status" value="1"/>
</dbReference>
<proteinExistence type="inferred from homology"/>
<dbReference type="InterPro" id="IPR001753">
    <property type="entry name" value="Enoyl-CoA_hydra/iso"/>
</dbReference>
<dbReference type="AlphaFoldDB" id="A0A3B0TK02"/>
<dbReference type="SUPFAM" id="SSF52096">
    <property type="entry name" value="ClpP/crotonase"/>
    <property type="match status" value="1"/>
</dbReference>
<dbReference type="Gene3D" id="3.90.226.10">
    <property type="entry name" value="2-enoyl-CoA Hydratase, Chain A, domain 1"/>
    <property type="match status" value="1"/>
</dbReference>
<dbReference type="Pfam" id="PF00378">
    <property type="entry name" value="ECH_1"/>
    <property type="match status" value="1"/>
</dbReference>
<accession>A0A3B0TK02</accession>
<dbReference type="PANTHER" id="PTHR42964">
    <property type="entry name" value="ENOYL-COA HYDRATASE"/>
    <property type="match status" value="1"/>
</dbReference>
<reference evidence="2" key="1">
    <citation type="submission" date="2018-06" db="EMBL/GenBank/DDBJ databases">
        <authorList>
            <person name="Zhirakovskaya E."/>
        </authorList>
    </citation>
    <scope>NUCLEOTIDE SEQUENCE</scope>
</reference>
<evidence type="ECO:0000256" key="1">
    <source>
        <dbReference type="ARBA" id="ARBA00005254"/>
    </source>
</evidence>
<gene>
    <name evidence="2" type="ORF">MNBD_ACTINO01-1032</name>
</gene>
<sequence length="255" mass="26792">MIGYEAKNGVATITIDDPQRRNPLSNETMRALKDAVWSANDDDTVRVVVITGAGDKAFSAGGDLAGGFVDSPLPGHDARGELADLFRAMVTIPKPIVGRINGAALGGGFGVAAACDITIVVDDAKLGTPEIKLGLWPMMITAVLIPLVPRKQLLYMMMTGEVIDGKRAAELGIATMSVPREELDGVVEATVSQLLAAPPGALGMGKRAFYATASMDPDTALDHLQIGLTAVSFTDDAQEGVSAFLERRTPTWTGR</sequence>
<dbReference type="EMBL" id="UOEI01000658">
    <property type="protein sequence ID" value="VAW08964.1"/>
    <property type="molecule type" value="Genomic_DNA"/>
</dbReference>
<dbReference type="EC" id="4.2.1.17" evidence="2"/>
<dbReference type="InterPro" id="IPR029045">
    <property type="entry name" value="ClpP/crotonase-like_dom_sf"/>
</dbReference>
<name>A0A3B0TK02_9ZZZZ</name>